<keyword evidence="2" id="KW-1185">Reference proteome</keyword>
<organism evidence="1 2">
    <name type="scientific">Armillaria novae-zelandiae</name>
    <dbReference type="NCBI Taxonomy" id="153914"/>
    <lineage>
        <taxon>Eukaryota</taxon>
        <taxon>Fungi</taxon>
        <taxon>Dikarya</taxon>
        <taxon>Basidiomycota</taxon>
        <taxon>Agaricomycotina</taxon>
        <taxon>Agaricomycetes</taxon>
        <taxon>Agaricomycetidae</taxon>
        <taxon>Agaricales</taxon>
        <taxon>Marasmiineae</taxon>
        <taxon>Physalacriaceae</taxon>
        <taxon>Armillaria</taxon>
    </lineage>
</organism>
<protein>
    <submittedName>
        <fullName evidence="1">Uncharacterized protein</fullName>
    </submittedName>
</protein>
<dbReference type="Proteomes" id="UP001175227">
    <property type="component" value="Unassembled WGS sequence"/>
</dbReference>
<evidence type="ECO:0000313" key="2">
    <source>
        <dbReference type="Proteomes" id="UP001175227"/>
    </source>
</evidence>
<accession>A0AA39NN51</accession>
<proteinExistence type="predicted"/>
<reference evidence="1" key="1">
    <citation type="submission" date="2023-06" db="EMBL/GenBank/DDBJ databases">
        <authorList>
            <consortium name="Lawrence Berkeley National Laboratory"/>
            <person name="Ahrendt S."/>
            <person name="Sahu N."/>
            <person name="Indic B."/>
            <person name="Wong-Bajracharya J."/>
            <person name="Merenyi Z."/>
            <person name="Ke H.-M."/>
            <person name="Monk M."/>
            <person name="Kocsube S."/>
            <person name="Drula E."/>
            <person name="Lipzen A."/>
            <person name="Balint B."/>
            <person name="Henrissat B."/>
            <person name="Andreopoulos B."/>
            <person name="Martin F.M."/>
            <person name="Harder C.B."/>
            <person name="Rigling D."/>
            <person name="Ford K.L."/>
            <person name="Foster G.D."/>
            <person name="Pangilinan J."/>
            <person name="Papanicolaou A."/>
            <person name="Barry K."/>
            <person name="LaButti K."/>
            <person name="Viragh M."/>
            <person name="Koriabine M."/>
            <person name="Yan M."/>
            <person name="Riley R."/>
            <person name="Champramary S."/>
            <person name="Plett K.L."/>
            <person name="Tsai I.J."/>
            <person name="Slot J."/>
            <person name="Sipos G."/>
            <person name="Plett J."/>
            <person name="Nagy L.G."/>
            <person name="Grigoriev I.V."/>
        </authorList>
    </citation>
    <scope>NUCLEOTIDE SEQUENCE</scope>
    <source>
        <strain evidence="1">ICMP 16352</strain>
    </source>
</reference>
<sequence length="144" mass="16618">MMHIREVIFEPMQQPKGFEPLPLHVHKDLMDPDGGWVLFSYLAPESVCAHSEAVVHPWVTVHVRGDALCFTCALGYVRQLQIYKRGYVFRWEMLVIHMFQQEKIDQKTQEPIPALADTLWEVKHMPVSHAIDAVLDVQLLMKGS</sequence>
<gene>
    <name evidence="1" type="ORF">IW261DRAFT_1553815</name>
</gene>
<name>A0AA39NN51_9AGAR</name>
<dbReference type="Gene3D" id="2.40.320.10">
    <property type="entry name" value="Hypothetical Protein Pfu-838710-001"/>
    <property type="match status" value="1"/>
</dbReference>
<evidence type="ECO:0000313" key="1">
    <source>
        <dbReference type="EMBL" id="KAK0468708.1"/>
    </source>
</evidence>
<dbReference type="EMBL" id="JAUEPR010000068">
    <property type="protein sequence ID" value="KAK0468708.1"/>
    <property type="molecule type" value="Genomic_DNA"/>
</dbReference>
<comment type="caution">
    <text evidence="1">The sequence shown here is derived from an EMBL/GenBank/DDBJ whole genome shotgun (WGS) entry which is preliminary data.</text>
</comment>
<dbReference type="AlphaFoldDB" id="A0AA39NN51"/>